<feature type="domain" description="Transglycosylase SLT" evidence="4">
    <location>
        <begin position="1289"/>
        <end position="1385"/>
    </location>
</feature>
<dbReference type="STRING" id="632772.ROP_40480"/>
<keyword evidence="3" id="KW-1133">Transmembrane helix</keyword>
<dbReference type="InterPro" id="IPR016024">
    <property type="entry name" value="ARM-type_fold"/>
</dbReference>
<evidence type="ECO:0000259" key="4">
    <source>
        <dbReference type="Pfam" id="PF01464"/>
    </source>
</evidence>
<gene>
    <name evidence="5" type="ordered locus">ROP_40480</name>
</gene>
<name>C1B9E2_RHOOB</name>
<dbReference type="Gene3D" id="1.10.530.10">
    <property type="match status" value="1"/>
</dbReference>
<dbReference type="InterPro" id="IPR023346">
    <property type="entry name" value="Lysozyme-like_dom_sf"/>
</dbReference>
<dbReference type="KEGG" id="rop:ROP_40480"/>
<keyword evidence="3" id="KW-0812">Transmembrane</keyword>
<dbReference type="SUPFAM" id="SSF53955">
    <property type="entry name" value="Lysozyme-like"/>
    <property type="match status" value="1"/>
</dbReference>
<dbReference type="Proteomes" id="UP000002212">
    <property type="component" value="Chromosome"/>
</dbReference>
<dbReference type="PATRIC" id="fig|632772.20.peg.4246"/>
<evidence type="ECO:0000256" key="3">
    <source>
        <dbReference type="SAM" id="Phobius"/>
    </source>
</evidence>
<dbReference type="HOGENOM" id="CLU_242358_0_0_11"/>
<evidence type="ECO:0000313" key="5">
    <source>
        <dbReference type="EMBL" id="BAH52295.1"/>
    </source>
</evidence>
<dbReference type="SUPFAM" id="SSF48371">
    <property type="entry name" value="ARM repeat"/>
    <property type="match status" value="1"/>
</dbReference>
<reference evidence="5 6" key="1">
    <citation type="submission" date="2009-03" db="EMBL/GenBank/DDBJ databases">
        <title>Comparison of the complete genome sequences of Rhodococcus erythropolis PR4 and Rhodococcus opacus B4.</title>
        <authorList>
            <person name="Takarada H."/>
            <person name="Sekine M."/>
            <person name="Hosoyama A."/>
            <person name="Yamada R."/>
            <person name="Fujisawa T."/>
            <person name="Omata S."/>
            <person name="Shimizu A."/>
            <person name="Tsukatani N."/>
            <person name="Tanikawa S."/>
            <person name="Fujita N."/>
            <person name="Harayama S."/>
        </authorList>
    </citation>
    <scope>NUCLEOTIDE SEQUENCE [LARGE SCALE GENOMIC DNA]</scope>
    <source>
        <strain evidence="5 6">B4</strain>
    </source>
</reference>
<protein>
    <submittedName>
        <fullName evidence="5">Hypothetical membrane protein</fullName>
    </submittedName>
</protein>
<keyword evidence="1" id="KW-0175">Coiled coil</keyword>
<organism evidence="5 6">
    <name type="scientific">Rhodococcus opacus (strain B4)</name>
    <dbReference type="NCBI Taxonomy" id="632772"/>
    <lineage>
        <taxon>Bacteria</taxon>
        <taxon>Bacillati</taxon>
        <taxon>Actinomycetota</taxon>
        <taxon>Actinomycetes</taxon>
        <taxon>Mycobacteriales</taxon>
        <taxon>Nocardiaceae</taxon>
        <taxon>Rhodococcus</taxon>
    </lineage>
</organism>
<sequence>MVDFNAGGASVKVGPDLTGFATELDTRLRDIDANLGVDLFPANVQTFATNLRAQLAGVDMGVDVRVNPDMSEFQARINAIAIARDFTVPVGIDIDSNLAELELAYLTRDRTVGVDVDLNGAAVRRLLQQMNQLGDGVGGAGSGMSSLGGGASSAAGSLGMVTAAVTALVALLPVAIGAVGSLTAGLGALGAVGVPVVASLGVGMMGVSDAFSAVGAASSAAGDEVDDSAQKQEQAYRKLGSAQKGVRDAIKDETDAREDVIRAREDEREKLEDLSLTLRGNTIDERGAVIALARARQDLNETEHDSEASGLDRAEAVQRVAESEQRLLEVQERNQDTRAKAEEANRVGIEGSAQVQQANERLTQSQEKLTQAQQELRDAQAGLNIEQEKTPAAVDKAAEAMAKLSPSAQAFVLAMRALNAEGGAFNTFQQSVQEGLFDGMAETVTNMANTVLPAITPGMTAIATSVGDIVDSIAQVLQGPALQGLVSLLDSIPQYFAAATPGFQQMITGFIDMGAAAAPAMSALGEGMGALMGQFGAAFTELNNSGVMTQAIEGFAEMLKGVGPWLNELIVMMTTLGVTVGPILGDLFASWGRSLELLTPSFNQIAGTVGQMIVDIFVALEPVLPVISQAFADMFTALAPVVPVLANLAGTILVGMAQNFSALMIALAPVVQKFAEELTPVIPILAKHFEQLAPLFAECAGVVGEALVQALDQLMPYLPEILQSFSNLLVELSPLLPELTRLALEVIPPLTDAFTLILPHIVTVLDAFTWAATNVIPPLLDAMGSMYNPIMLIGDWFVSMGQNVGRVWDGIILVIKGSIGALGQIIKGIGDGMPSIPFSNAKQNTQRFGQSMINWANDPNITAGAAAPETDGTKGVGLGAGRGKQLQAKADGGLFRGEGGPRDDANLVLLSDREFVVNADATAANLPLLNAINKGRVQGLAAGGVVGEAASWAASKDGIGYVLGGLDCSMYASGVYQILTGGDPDSRAFDTTKFATTSSAAAMGFEPGLGGYFSVGVNPLPGADGHMAFTLDGTNGESSGSNGVRWGGPALGADDGSFPLQYHLPGSRFSPPMDDSGAGSFGGSRFGNIPGADFGGDPSYGGAGNGTFNPYSGGNPGDTYGSGMLGQNYGQSWDQAGQYSTEPKTKEEKDKDFVTTSLQGAGEKAGRLAADWFLGALGLEDSILSESNTYNRALNMGLTEQQRLNEERAKQGQGQGTGTAPGPSGYNYQSYSDPGITIEPLQLAPMPPSQDGVKPPGGSANPPAPGSHVYDPAGGAEQWLGTVQSILQNTGRNVGDANIVVSQIKIESGGDPEAVNNTPEGQAAGLPIGLLQVIKTTFDANMDVRYPGTQTDPEPNIAAALNYTDDRYGGPQNIFPTTAGYWMGGKVKGKGSSISDSIFAALSHDEFVVNAESANANGPLLEAINNDAGFVTSGVSGAMRNLRENAMATSAPVTRDHSTNYGVVNVGTSEEFMRLRDLQQARENQAEMGWH</sequence>
<feature type="transmembrane region" description="Helical" evidence="3">
    <location>
        <begin position="154"/>
        <end position="176"/>
    </location>
</feature>
<dbReference type="EMBL" id="AP011115">
    <property type="protein sequence ID" value="BAH52295.1"/>
    <property type="molecule type" value="Genomic_DNA"/>
</dbReference>
<feature type="coiled-coil region" evidence="1">
    <location>
        <begin position="313"/>
        <end position="389"/>
    </location>
</feature>
<dbReference type="InterPro" id="IPR008258">
    <property type="entry name" value="Transglycosylase_SLT_dom_1"/>
</dbReference>
<feature type="region of interest" description="Disordered" evidence="2">
    <location>
        <begin position="1205"/>
        <end position="1272"/>
    </location>
</feature>
<keyword evidence="3" id="KW-0472">Membrane</keyword>
<evidence type="ECO:0000256" key="2">
    <source>
        <dbReference type="SAM" id="MobiDB-lite"/>
    </source>
</evidence>
<dbReference type="RefSeq" id="WP_012691232.1">
    <property type="nucleotide sequence ID" value="NC_012522.1"/>
</dbReference>
<feature type="transmembrane region" description="Helical" evidence="3">
    <location>
        <begin position="182"/>
        <end position="202"/>
    </location>
</feature>
<accession>C1B9E2</accession>
<dbReference type="OrthoDB" id="4629613at2"/>
<dbReference type="Pfam" id="PF01464">
    <property type="entry name" value="SLT"/>
    <property type="match status" value="1"/>
</dbReference>
<evidence type="ECO:0000313" key="6">
    <source>
        <dbReference type="Proteomes" id="UP000002212"/>
    </source>
</evidence>
<evidence type="ECO:0000256" key="1">
    <source>
        <dbReference type="SAM" id="Coils"/>
    </source>
</evidence>
<proteinExistence type="predicted"/>